<evidence type="ECO:0000313" key="2">
    <source>
        <dbReference type="Proteomes" id="UP001153555"/>
    </source>
</evidence>
<evidence type="ECO:0000313" key="1">
    <source>
        <dbReference type="EMBL" id="CAA0834866.1"/>
    </source>
</evidence>
<reference evidence="1" key="1">
    <citation type="submission" date="2019-12" db="EMBL/GenBank/DDBJ databases">
        <authorList>
            <person name="Scholes J."/>
        </authorList>
    </citation>
    <scope>NUCLEOTIDE SEQUENCE</scope>
</reference>
<keyword evidence="2" id="KW-1185">Reference proteome</keyword>
<feature type="non-terminal residue" evidence="1">
    <location>
        <position position="1"/>
    </location>
</feature>
<accession>A0A9N7NHY3</accession>
<comment type="caution">
    <text evidence="1">The sequence shown here is derived from an EMBL/GenBank/DDBJ whole genome shotgun (WGS) entry which is preliminary data.</text>
</comment>
<organism evidence="1 2">
    <name type="scientific">Striga hermonthica</name>
    <name type="common">Purple witchweed</name>
    <name type="synonym">Buchnera hermonthica</name>
    <dbReference type="NCBI Taxonomy" id="68872"/>
    <lineage>
        <taxon>Eukaryota</taxon>
        <taxon>Viridiplantae</taxon>
        <taxon>Streptophyta</taxon>
        <taxon>Embryophyta</taxon>
        <taxon>Tracheophyta</taxon>
        <taxon>Spermatophyta</taxon>
        <taxon>Magnoliopsida</taxon>
        <taxon>eudicotyledons</taxon>
        <taxon>Gunneridae</taxon>
        <taxon>Pentapetalae</taxon>
        <taxon>asterids</taxon>
        <taxon>lamiids</taxon>
        <taxon>Lamiales</taxon>
        <taxon>Orobanchaceae</taxon>
        <taxon>Buchnereae</taxon>
        <taxon>Striga</taxon>
    </lineage>
</organism>
<sequence length="168" mass="19658">RRFLCCGDLLNIQLLLGRPAYCHFLDVLPDCFKQKGLRLGDKRLFQSLTERLVVFYCDSNLSILVGVLVGNIKGTSTVDKTIEFRRENINLRKCIQLSYFFVSFLCFENYIFRIVNQVVDKITSNSDLKSVETMTMDLDVELNFYQFLFHEKLPTLSLIEREQEKDGY</sequence>
<gene>
    <name evidence="1" type="ORF">SHERM_02672</name>
</gene>
<protein>
    <submittedName>
        <fullName evidence="1">Uncharacterized protein</fullName>
    </submittedName>
</protein>
<feature type="non-terminal residue" evidence="1">
    <location>
        <position position="168"/>
    </location>
</feature>
<dbReference type="EMBL" id="CACSLK010028053">
    <property type="protein sequence ID" value="CAA0834866.1"/>
    <property type="molecule type" value="Genomic_DNA"/>
</dbReference>
<proteinExistence type="predicted"/>
<dbReference type="AlphaFoldDB" id="A0A9N7NHY3"/>
<name>A0A9N7NHY3_STRHE</name>
<dbReference type="Proteomes" id="UP001153555">
    <property type="component" value="Unassembled WGS sequence"/>
</dbReference>